<dbReference type="SUPFAM" id="SSF141523">
    <property type="entry name" value="L,D-transpeptidase catalytic domain-like"/>
    <property type="match status" value="1"/>
</dbReference>
<evidence type="ECO:0000256" key="4">
    <source>
        <dbReference type="ARBA" id="ARBA00022679"/>
    </source>
</evidence>
<dbReference type="GO" id="GO:0016757">
    <property type="term" value="F:glycosyltransferase activity"/>
    <property type="evidence" value="ECO:0007669"/>
    <property type="project" value="UniProtKB-KW"/>
</dbReference>
<evidence type="ECO:0000256" key="2">
    <source>
        <dbReference type="ARBA" id="ARBA00005992"/>
    </source>
</evidence>
<gene>
    <name evidence="11" type="ORF">DYI37_07570</name>
</gene>
<evidence type="ECO:0000259" key="10">
    <source>
        <dbReference type="Pfam" id="PF03734"/>
    </source>
</evidence>
<keyword evidence="3" id="KW-0328">Glycosyltransferase</keyword>
<comment type="caution">
    <text evidence="11">The sequence shown here is derived from an EMBL/GenBank/DDBJ whole genome shotgun (WGS) entry which is preliminary data.</text>
</comment>
<proteinExistence type="inferred from homology"/>
<dbReference type="AlphaFoldDB" id="A0A371X5N0"/>
<feature type="chain" id="PRO_5017042641" evidence="9">
    <location>
        <begin position="29"/>
        <end position="236"/>
    </location>
</feature>
<dbReference type="GO" id="GO:0071555">
    <property type="term" value="P:cell wall organization"/>
    <property type="evidence" value="ECO:0007669"/>
    <property type="project" value="UniProtKB-KW"/>
</dbReference>
<dbReference type="GO" id="GO:0071972">
    <property type="term" value="F:peptidoglycan L,D-transpeptidase activity"/>
    <property type="evidence" value="ECO:0007669"/>
    <property type="project" value="TreeGrafter"/>
</dbReference>
<evidence type="ECO:0000256" key="9">
    <source>
        <dbReference type="SAM" id="SignalP"/>
    </source>
</evidence>
<keyword evidence="9" id="KW-0732">Signal</keyword>
<evidence type="ECO:0000313" key="12">
    <source>
        <dbReference type="Proteomes" id="UP000264310"/>
    </source>
</evidence>
<dbReference type="InterPro" id="IPR050979">
    <property type="entry name" value="LD-transpeptidase"/>
</dbReference>
<dbReference type="UniPathway" id="UPA00219"/>
<dbReference type="GO" id="GO:0018104">
    <property type="term" value="P:peptidoglycan-protein cross-linking"/>
    <property type="evidence" value="ECO:0007669"/>
    <property type="project" value="TreeGrafter"/>
</dbReference>
<keyword evidence="5" id="KW-0378">Hydrolase</keyword>
<evidence type="ECO:0000256" key="5">
    <source>
        <dbReference type="ARBA" id="ARBA00022801"/>
    </source>
</evidence>
<dbReference type="Pfam" id="PF03734">
    <property type="entry name" value="YkuD"/>
    <property type="match status" value="1"/>
</dbReference>
<evidence type="ECO:0000256" key="7">
    <source>
        <dbReference type="ARBA" id="ARBA00022984"/>
    </source>
</evidence>
<evidence type="ECO:0000256" key="6">
    <source>
        <dbReference type="ARBA" id="ARBA00022960"/>
    </source>
</evidence>
<dbReference type="GO" id="GO:0008360">
    <property type="term" value="P:regulation of cell shape"/>
    <property type="evidence" value="ECO:0007669"/>
    <property type="project" value="UniProtKB-KW"/>
</dbReference>
<organism evidence="11 12">
    <name type="scientific">Fulvimarina endophytica</name>
    <dbReference type="NCBI Taxonomy" id="2293836"/>
    <lineage>
        <taxon>Bacteria</taxon>
        <taxon>Pseudomonadati</taxon>
        <taxon>Pseudomonadota</taxon>
        <taxon>Alphaproteobacteria</taxon>
        <taxon>Hyphomicrobiales</taxon>
        <taxon>Aurantimonadaceae</taxon>
        <taxon>Fulvimarina</taxon>
    </lineage>
</organism>
<evidence type="ECO:0000256" key="3">
    <source>
        <dbReference type="ARBA" id="ARBA00022676"/>
    </source>
</evidence>
<dbReference type="RefSeq" id="WP_116682960.1">
    <property type="nucleotide sequence ID" value="NZ_QURL01000003.1"/>
</dbReference>
<evidence type="ECO:0000256" key="1">
    <source>
        <dbReference type="ARBA" id="ARBA00004752"/>
    </source>
</evidence>
<keyword evidence="12" id="KW-1185">Reference proteome</keyword>
<evidence type="ECO:0000313" key="11">
    <source>
        <dbReference type="EMBL" id="RFC64542.1"/>
    </source>
</evidence>
<sequence length="236" mass="25639">MARDKTVRTALLLGSLALLTGCTTFEPAAPPIAYSAPAPTDPRYDAFFDDGRTLPAIPARYLTEENTRQLVAYDGPEQPGTIVVDPGAHFLYLVMEDGQAMRYRVGVGKAGYAFQGEATVARKAAWPRWTPTSNMIEREPERYGPHAGGLEGGLGNPLGARALYLYKNGRDTLYRIHGTNDPSSIGNSVSAGCIRMFNQDVIDLERRVPNGSRVVVRESEPLPEPFLVGALQETGT</sequence>
<dbReference type="PANTHER" id="PTHR30582:SF24">
    <property type="entry name" value="L,D-TRANSPEPTIDASE ERFK_SRFK-RELATED"/>
    <property type="match status" value="1"/>
</dbReference>
<dbReference type="EMBL" id="QURL01000003">
    <property type="protein sequence ID" value="RFC64542.1"/>
    <property type="molecule type" value="Genomic_DNA"/>
</dbReference>
<dbReference type="FunFam" id="2.40.440.10:FF:000002">
    <property type="entry name" value="L,D-transpeptidase ErfK/SrfK"/>
    <property type="match status" value="1"/>
</dbReference>
<reference evidence="11 12" key="1">
    <citation type="submission" date="2018-08" db="EMBL/GenBank/DDBJ databases">
        <title>Fulvimarina sp. 85, whole genome shotgun sequence.</title>
        <authorList>
            <person name="Tuo L."/>
        </authorList>
    </citation>
    <scope>NUCLEOTIDE SEQUENCE [LARGE SCALE GENOMIC DNA]</scope>
    <source>
        <strain evidence="11 12">85</strain>
    </source>
</reference>
<comment type="similarity">
    <text evidence="2">Belongs to the YkuD family.</text>
</comment>
<dbReference type="OrthoDB" id="8402157at2"/>
<evidence type="ECO:0000256" key="8">
    <source>
        <dbReference type="ARBA" id="ARBA00023316"/>
    </source>
</evidence>
<keyword evidence="6" id="KW-0133">Cell shape</keyword>
<feature type="signal peptide" evidence="9">
    <location>
        <begin position="1"/>
        <end position="28"/>
    </location>
</feature>
<name>A0A371X5N0_9HYPH</name>
<keyword evidence="8" id="KW-0961">Cell wall biogenesis/degradation</keyword>
<dbReference type="InterPro" id="IPR038063">
    <property type="entry name" value="Transpep_catalytic_dom"/>
</dbReference>
<keyword evidence="4" id="KW-0808">Transferase</keyword>
<dbReference type="GO" id="GO:0005576">
    <property type="term" value="C:extracellular region"/>
    <property type="evidence" value="ECO:0007669"/>
    <property type="project" value="TreeGrafter"/>
</dbReference>
<feature type="domain" description="L,D-TPase catalytic" evidence="10">
    <location>
        <begin position="81"/>
        <end position="216"/>
    </location>
</feature>
<comment type="pathway">
    <text evidence="1">Cell wall biogenesis; peptidoglycan biosynthesis.</text>
</comment>
<dbReference type="Gene3D" id="2.40.440.10">
    <property type="entry name" value="L,D-transpeptidase catalytic domain-like"/>
    <property type="match status" value="1"/>
</dbReference>
<accession>A0A371X5N0</accession>
<keyword evidence="7" id="KW-0573">Peptidoglycan synthesis</keyword>
<dbReference type="PANTHER" id="PTHR30582">
    <property type="entry name" value="L,D-TRANSPEPTIDASE"/>
    <property type="match status" value="1"/>
</dbReference>
<dbReference type="Proteomes" id="UP000264310">
    <property type="component" value="Unassembled WGS sequence"/>
</dbReference>
<dbReference type="InterPro" id="IPR005490">
    <property type="entry name" value="LD_TPept_cat_dom"/>
</dbReference>
<protein>
    <submittedName>
        <fullName evidence="11">L,D-transpeptidase</fullName>
    </submittedName>
</protein>
<dbReference type="CDD" id="cd16913">
    <property type="entry name" value="YkuD_like"/>
    <property type="match status" value="1"/>
</dbReference>